<protein>
    <recommendedName>
        <fullName evidence="2">N-acetyltransferase domain-containing protein</fullName>
    </recommendedName>
</protein>
<feature type="compositionally biased region" description="Basic and acidic residues" evidence="1">
    <location>
        <begin position="1"/>
        <end position="10"/>
    </location>
</feature>
<feature type="domain" description="N-acetyltransferase" evidence="2">
    <location>
        <begin position="16"/>
        <end position="161"/>
    </location>
</feature>
<accession>A0A382Y5W7</accession>
<dbReference type="InterPro" id="IPR016181">
    <property type="entry name" value="Acyl_CoA_acyltransferase"/>
</dbReference>
<name>A0A382Y5W7_9ZZZZ</name>
<feature type="non-terminal residue" evidence="3">
    <location>
        <position position="161"/>
    </location>
</feature>
<evidence type="ECO:0000259" key="2">
    <source>
        <dbReference type="PROSITE" id="PS51186"/>
    </source>
</evidence>
<dbReference type="Pfam" id="PF00583">
    <property type="entry name" value="Acetyltransf_1"/>
    <property type="match status" value="1"/>
</dbReference>
<evidence type="ECO:0000313" key="3">
    <source>
        <dbReference type="EMBL" id="SVD78235.1"/>
    </source>
</evidence>
<gene>
    <name evidence="3" type="ORF">METZ01_LOCUS431089</name>
</gene>
<reference evidence="3" key="1">
    <citation type="submission" date="2018-05" db="EMBL/GenBank/DDBJ databases">
        <authorList>
            <person name="Lanie J.A."/>
            <person name="Ng W.-L."/>
            <person name="Kazmierczak K.M."/>
            <person name="Andrzejewski T.M."/>
            <person name="Davidsen T.M."/>
            <person name="Wayne K.J."/>
            <person name="Tettelin H."/>
            <person name="Glass J.I."/>
            <person name="Rusch D."/>
            <person name="Podicherti R."/>
            <person name="Tsui H.-C.T."/>
            <person name="Winkler M.E."/>
        </authorList>
    </citation>
    <scope>NUCLEOTIDE SEQUENCE</scope>
</reference>
<dbReference type="InterPro" id="IPR000182">
    <property type="entry name" value="GNAT_dom"/>
</dbReference>
<dbReference type="CDD" id="cd04301">
    <property type="entry name" value="NAT_SF"/>
    <property type="match status" value="1"/>
</dbReference>
<evidence type="ECO:0000256" key="1">
    <source>
        <dbReference type="SAM" id="MobiDB-lite"/>
    </source>
</evidence>
<feature type="region of interest" description="Disordered" evidence="1">
    <location>
        <begin position="1"/>
        <end position="20"/>
    </location>
</feature>
<organism evidence="3">
    <name type="scientific">marine metagenome</name>
    <dbReference type="NCBI Taxonomy" id="408172"/>
    <lineage>
        <taxon>unclassified sequences</taxon>
        <taxon>metagenomes</taxon>
        <taxon>ecological metagenomes</taxon>
    </lineage>
</organism>
<dbReference type="GO" id="GO:0016747">
    <property type="term" value="F:acyltransferase activity, transferring groups other than amino-acyl groups"/>
    <property type="evidence" value="ECO:0007669"/>
    <property type="project" value="InterPro"/>
</dbReference>
<sequence length="161" mass="18402">MRTREQEPIETKNMPYSVRPMLPEDSKAVAAIEMEAFPTTWPPTPFRKELNNRLARYLVAYIHSQEATEDGHLRELASVHNDSLLNRILQGVWPKFGLGSSRDTLQSMRLDNVLGYLGMWFMADEAHITAIAVREPYQRRGIGELLLISCVELAILRHADV</sequence>
<dbReference type="SUPFAM" id="SSF55729">
    <property type="entry name" value="Acyl-CoA N-acyltransferases (Nat)"/>
    <property type="match status" value="1"/>
</dbReference>
<dbReference type="EMBL" id="UINC01172915">
    <property type="protein sequence ID" value="SVD78235.1"/>
    <property type="molecule type" value="Genomic_DNA"/>
</dbReference>
<dbReference type="PROSITE" id="PS51186">
    <property type="entry name" value="GNAT"/>
    <property type="match status" value="1"/>
</dbReference>
<dbReference type="AlphaFoldDB" id="A0A382Y5W7"/>
<dbReference type="Gene3D" id="3.40.630.30">
    <property type="match status" value="1"/>
</dbReference>
<proteinExistence type="predicted"/>